<sequence>MQFAPATLDREAGYAMLDALQDAQTQQAALPGIEGLAPGFTDWIVTALFGGTYQRPALGLRERQIANLAALAALGGVEPQLVGHVRTSERIGMSREEIVEVFVHLAPYVGVPKALAGLRSAAAAFQLTDAANEAAEADQAGNHAANEASE</sequence>
<keyword evidence="3" id="KW-1185">Reference proteome</keyword>
<evidence type="ECO:0000313" key="3">
    <source>
        <dbReference type="Proteomes" id="UP001500751"/>
    </source>
</evidence>
<feature type="domain" description="Carboxymuconolactone decarboxylase-like" evidence="1">
    <location>
        <begin position="44"/>
        <end position="122"/>
    </location>
</feature>
<protein>
    <submittedName>
        <fullName evidence="2">Carboxymuconolactone decarboxylase family protein</fullName>
    </submittedName>
</protein>
<comment type="caution">
    <text evidence="2">The sequence shown here is derived from an EMBL/GenBank/DDBJ whole genome shotgun (WGS) entry which is preliminary data.</text>
</comment>
<proteinExistence type="predicted"/>
<dbReference type="RefSeq" id="WP_344672045.1">
    <property type="nucleotide sequence ID" value="NZ_BAAAQN010000103.1"/>
</dbReference>
<evidence type="ECO:0000259" key="1">
    <source>
        <dbReference type="Pfam" id="PF02627"/>
    </source>
</evidence>
<dbReference type="EMBL" id="BAAAQN010000103">
    <property type="protein sequence ID" value="GAA2065527.1"/>
    <property type="molecule type" value="Genomic_DNA"/>
</dbReference>
<dbReference type="PANTHER" id="PTHR33570">
    <property type="entry name" value="4-CARBOXYMUCONOLACTONE DECARBOXYLASE FAMILY PROTEIN"/>
    <property type="match status" value="1"/>
</dbReference>
<dbReference type="Gene3D" id="1.20.1290.10">
    <property type="entry name" value="AhpD-like"/>
    <property type="match status" value="1"/>
</dbReference>
<dbReference type="InterPro" id="IPR003779">
    <property type="entry name" value="CMD-like"/>
</dbReference>
<dbReference type="InterPro" id="IPR029032">
    <property type="entry name" value="AhpD-like"/>
</dbReference>
<evidence type="ECO:0000313" key="2">
    <source>
        <dbReference type="EMBL" id="GAA2065527.1"/>
    </source>
</evidence>
<dbReference type="InterPro" id="IPR052512">
    <property type="entry name" value="4CMD/NDH-1_regulator"/>
</dbReference>
<organism evidence="2 3">
    <name type="scientific">Catenulispora yoronensis</name>
    <dbReference type="NCBI Taxonomy" id="450799"/>
    <lineage>
        <taxon>Bacteria</taxon>
        <taxon>Bacillati</taxon>
        <taxon>Actinomycetota</taxon>
        <taxon>Actinomycetes</taxon>
        <taxon>Catenulisporales</taxon>
        <taxon>Catenulisporaceae</taxon>
        <taxon>Catenulispora</taxon>
    </lineage>
</organism>
<dbReference type="Pfam" id="PF02627">
    <property type="entry name" value="CMD"/>
    <property type="match status" value="1"/>
</dbReference>
<dbReference type="PANTHER" id="PTHR33570:SF10">
    <property type="entry name" value="GAMMA-CARBOXYMUCONOLACTONE DECARBOXYLASE"/>
    <property type="match status" value="1"/>
</dbReference>
<accession>A0ABP5H8T0</accession>
<name>A0ABP5H8T0_9ACTN</name>
<dbReference type="SUPFAM" id="SSF69118">
    <property type="entry name" value="AhpD-like"/>
    <property type="match status" value="1"/>
</dbReference>
<gene>
    <name evidence="2" type="ORF">GCM10009839_91490</name>
</gene>
<dbReference type="Proteomes" id="UP001500751">
    <property type="component" value="Unassembled WGS sequence"/>
</dbReference>
<reference evidence="3" key="1">
    <citation type="journal article" date="2019" name="Int. J. Syst. Evol. Microbiol.">
        <title>The Global Catalogue of Microorganisms (GCM) 10K type strain sequencing project: providing services to taxonomists for standard genome sequencing and annotation.</title>
        <authorList>
            <consortium name="The Broad Institute Genomics Platform"/>
            <consortium name="The Broad Institute Genome Sequencing Center for Infectious Disease"/>
            <person name="Wu L."/>
            <person name="Ma J."/>
        </authorList>
    </citation>
    <scope>NUCLEOTIDE SEQUENCE [LARGE SCALE GENOMIC DNA]</scope>
    <source>
        <strain evidence="3">JCM 16014</strain>
    </source>
</reference>